<dbReference type="PANTHER" id="PTHR33745">
    <property type="entry name" value="RSBT ANTAGONIST PROTEIN RSBS-RELATED"/>
    <property type="match status" value="1"/>
</dbReference>
<dbReference type="InterPro" id="IPR004358">
    <property type="entry name" value="Sig_transdc_His_kin-like_C"/>
</dbReference>
<dbReference type="InterPro" id="IPR036097">
    <property type="entry name" value="HisK_dim/P_sf"/>
</dbReference>
<dbReference type="GO" id="GO:0000155">
    <property type="term" value="F:phosphorelay sensor kinase activity"/>
    <property type="evidence" value="ECO:0007669"/>
    <property type="project" value="InterPro"/>
</dbReference>
<dbReference type="AlphaFoldDB" id="A0A366XVN6"/>
<evidence type="ECO:0000256" key="3">
    <source>
        <dbReference type="ARBA" id="ARBA00022553"/>
    </source>
</evidence>
<dbReference type="Gene3D" id="3.30.565.10">
    <property type="entry name" value="Histidine kinase-like ATPase, C-terminal domain"/>
    <property type="match status" value="1"/>
</dbReference>
<dbReference type="SUPFAM" id="SSF55874">
    <property type="entry name" value="ATPase domain of HSP90 chaperone/DNA topoisomerase II/histidine kinase"/>
    <property type="match status" value="1"/>
</dbReference>
<keyword evidence="3" id="KW-0597">Phosphoprotein</keyword>
<evidence type="ECO:0000259" key="9">
    <source>
        <dbReference type="PROSITE" id="PS50109"/>
    </source>
</evidence>
<dbReference type="CDD" id="cd07041">
    <property type="entry name" value="STAS_RsbR_RsbS_like"/>
    <property type="match status" value="1"/>
</dbReference>
<dbReference type="SUPFAM" id="SSF47384">
    <property type="entry name" value="Homodimeric domain of signal transducing histidine kinase"/>
    <property type="match status" value="1"/>
</dbReference>
<dbReference type="SMART" id="SM00387">
    <property type="entry name" value="HATPase_c"/>
    <property type="match status" value="1"/>
</dbReference>
<dbReference type="Pfam" id="PF02518">
    <property type="entry name" value="HATPase_c"/>
    <property type="match status" value="1"/>
</dbReference>
<name>A0A366XVN6_9BACI</name>
<keyword evidence="12" id="KW-1185">Reference proteome</keyword>
<feature type="domain" description="STAS" evidence="10">
    <location>
        <begin position="496"/>
        <end position="608"/>
    </location>
</feature>
<accession>A0A366XVN6</accession>
<dbReference type="InterPro" id="IPR036513">
    <property type="entry name" value="STAS_dom_sf"/>
</dbReference>
<comment type="catalytic activity">
    <reaction evidence="1">
        <text>ATP + protein L-histidine = ADP + protein N-phospho-L-histidine.</text>
        <dbReference type="EC" id="2.7.13.3"/>
    </reaction>
</comment>
<dbReference type="Pfam" id="PF01740">
    <property type="entry name" value="STAS"/>
    <property type="match status" value="1"/>
</dbReference>
<evidence type="ECO:0000256" key="8">
    <source>
        <dbReference type="ARBA" id="ARBA00023012"/>
    </source>
</evidence>
<dbReference type="GO" id="GO:0005524">
    <property type="term" value="F:ATP binding"/>
    <property type="evidence" value="ECO:0007669"/>
    <property type="project" value="UniProtKB-KW"/>
</dbReference>
<dbReference type="OrthoDB" id="2379721at2"/>
<dbReference type="EC" id="2.7.13.3" evidence="2"/>
<dbReference type="PRINTS" id="PR00344">
    <property type="entry name" value="BCTRLSENSOR"/>
</dbReference>
<dbReference type="SUPFAM" id="SSF52091">
    <property type="entry name" value="SpoIIaa-like"/>
    <property type="match status" value="1"/>
</dbReference>
<dbReference type="InterPro" id="IPR003661">
    <property type="entry name" value="HisK_dim/P_dom"/>
</dbReference>
<comment type="caution">
    <text evidence="11">The sequence shown here is derived from an EMBL/GenBank/DDBJ whole genome shotgun (WGS) entry which is preliminary data.</text>
</comment>
<organism evidence="11 12">
    <name type="scientific">Bacillus taeanensis</name>
    <dbReference type="NCBI Taxonomy" id="273032"/>
    <lineage>
        <taxon>Bacteria</taxon>
        <taxon>Bacillati</taxon>
        <taxon>Bacillota</taxon>
        <taxon>Bacilli</taxon>
        <taxon>Bacillales</taxon>
        <taxon>Bacillaceae</taxon>
        <taxon>Bacillus</taxon>
    </lineage>
</organism>
<evidence type="ECO:0000256" key="2">
    <source>
        <dbReference type="ARBA" id="ARBA00012438"/>
    </source>
</evidence>
<evidence type="ECO:0000256" key="5">
    <source>
        <dbReference type="ARBA" id="ARBA00022741"/>
    </source>
</evidence>
<evidence type="ECO:0000256" key="4">
    <source>
        <dbReference type="ARBA" id="ARBA00022679"/>
    </source>
</evidence>
<gene>
    <name evidence="11" type="ORF">DS031_08170</name>
</gene>
<proteinExistence type="predicted"/>
<dbReference type="Pfam" id="PF00512">
    <property type="entry name" value="HisKA"/>
    <property type="match status" value="1"/>
</dbReference>
<evidence type="ECO:0000313" key="11">
    <source>
        <dbReference type="EMBL" id="RBW70202.1"/>
    </source>
</evidence>
<dbReference type="RefSeq" id="WP_113805535.1">
    <property type="nucleotide sequence ID" value="NZ_QOCW01000006.1"/>
</dbReference>
<dbReference type="Proteomes" id="UP000253314">
    <property type="component" value="Unassembled WGS sequence"/>
</dbReference>
<dbReference type="InterPro" id="IPR002645">
    <property type="entry name" value="STAS_dom"/>
</dbReference>
<dbReference type="InterPro" id="IPR036890">
    <property type="entry name" value="HATPase_C_sf"/>
</dbReference>
<dbReference type="CDD" id="cd00075">
    <property type="entry name" value="HATPase"/>
    <property type="match status" value="1"/>
</dbReference>
<evidence type="ECO:0000313" key="12">
    <source>
        <dbReference type="Proteomes" id="UP000253314"/>
    </source>
</evidence>
<dbReference type="Gene3D" id="1.10.287.130">
    <property type="match status" value="1"/>
</dbReference>
<keyword evidence="4" id="KW-0808">Transferase</keyword>
<evidence type="ECO:0000256" key="7">
    <source>
        <dbReference type="ARBA" id="ARBA00022840"/>
    </source>
</evidence>
<dbReference type="CDD" id="cd00082">
    <property type="entry name" value="HisKA"/>
    <property type="match status" value="1"/>
</dbReference>
<dbReference type="Gene3D" id="3.30.750.24">
    <property type="entry name" value="STAS domain"/>
    <property type="match status" value="1"/>
</dbReference>
<keyword evidence="8" id="KW-0902">Two-component regulatory system</keyword>
<dbReference type="InterPro" id="IPR003594">
    <property type="entry name" value="HATPase_dom"/>
</dbReference>
<protein>
    <recommendedName>
        <fullName evidence="2">histidine kinase</fullName>
        <ecNumber evidence="2">2.7.13.3</ecNumber>
    </recommendedName>
</protein>
<dbReference type="PROSITE" id="PS50801">
    <property type="entry name" value="STAS"/>
    <property type="match status" value="1"/>
</dbReference>
<evidence type="ECO:0000256" key="1">
    <source>
        <dbReference type="ARBA" id="ARBA00000085"/>
    </source>
</evidence>
<keyword evidence="5" id="KW-0547">Nucleotide-binding</keyword>
<sequence>MLLDSQKINYGFIELASDGTIEQMNKEVKQLLLLKEDETNNLFKRIDNNEIKTKLHECFMGKSNQFMVSMNSQQYFFLLQKIIDKIHLYVFNIDQLNSFNEQNNWNTRLLSSVGEMSAGIAHEVRNPLTAVKGFLQLLNQGYDAHYINIAQTELERAITILNDLMSVSKPEFAQEKVISFNIAAELEAILLLFQNQLYHITVDKTIESKGAMVTGRKDQIKKAFFNLIKNAIEAMSNGGTLTVKLYEDHEGVHITISDTGVGIPKDKLRLLGTPFFSLKDDGKGMGVAQVFNAMQNNNAKVKVHSEEGNGTSFSLHFSKSSMRAAQHLGGDLMSTVITSETSLADYLERNADFFSKEWFQYIKEHKSYITTHFEDKEELLYKSVKPLMTILARSIKEIKTEEIMDWAKEIGTRRAKMDFPVNLSWEIFQSSRGIIWNAIQSFYKESESTLDMDEFFMLERKVNNIIDMFIDSFTAYYVQYKNELLKSHRETVDELSVPVIPIADHVCILPIVGNVDTYRAKKIREKTLSRVKELKAQKLIIDISGVPFVDTAVVNHLFKIVKGIKLLGCSTILTGISAEIADTMIELGIEIDSELKTKSDLQQALQDLNFSR</sequence>
<keyword evidence="6 11" id="KW-0418">Kinase</keyword>
<dbReference type="EMBL" id="QOCW01000006">
    <property type="protein sequence ID" value="RBW70202.1"/>
    <property type="molecule type" value="Genomic_DNA"/>
</dbReference>
<dbReference type="SMART" id="SM00388">
    <property type="entry name" value="HisKA"/>
    <property type="match status" value="1"/>
</dbReference>
<keyword evidence="7" id="KW-0067">ATP-binding</keyword>
<evidence type="ECO:0000259" key="10">
    <source>
        <dbReference type="PROSITE" id="PS50801"/>
    </source>
</evidence>
<dbReference type="InterPro" id="IPR051932">
    <property type="entry name" value="Bact_StressResp_Reg"/>
</dbReference>
<reference evidence="11 12" key="1">
    <citation type="submission" date="2018-07" db="EMBL/GenBank/DDBJ databases">
        <title>Lottiidibacillus patelloidae gen. nov., sp. nov., isolated from the intestinal tract of a marine limpet and the reclassification of B. taeanensis BH030017T, B. algicola KMM 3737T and B. hwajinpoensis SW-72T as genus Lottiidibacillus.</title>
        <authorList>
            <person name="Liu R."/>
            <person name="Huang Z."/>
        </authorList>
    </citation>
    <scope>NUCLEOTIDE SEQUENCE [LARGE SCALE GENOMIC DNA]</scope>
    <source>
        <strain evidence="11 12">BH030017</strain>
    </source>
</reference>
<feature type="domain" description="Histidine kinase" evidence="9">
    <location>
        <begin position="119"/>
        <end position="321"/>
    </location>
</feature>
<evidence type="ECO:0000256" key="6">
    <source>
        <dbReference type="ARBA" id="ARBA00022777"/>
    </source>
</evidence>
<dbReference type="PROSITE" id="PS50109">
    <property type="entry name" value="HIS_KIN"/>
    <property type="match status" value="1"/>
</dbReference>
<dbReference type="InterPro" id="IPR005467">
    <property type="entry name" value="His_kinase_dom"/>
</dbReference>
<dbReference type="PANTHER" id="PTHR33745:SF3">
    <property type="entry name" value="RSBT CO-ANTAGONIST PROTEIN RSBRC"/>
    <property type="match status" value="1"/>
</dbReference>